<dbReference type="EMBL" id="ML122271">
    <property type="protein sequence ID" value="RPD59318.1"/>
    <property type="molecule type" value="Genomic_DNA"/>
</dbReference>
<proteinExistence type="predicted"/>
<keyword evidence="3" id="KW-1185">Reference proteome</keyword>
<feature type="compositionally biased region" description="Basic and acidic residues" evidence="1">
    <location>
        <begin position="125"/>
        <end position="147"/>
    </location>
</feature>
<evidence type="ECO:0000313" key="2">
    <source>
        <dbReference type="EMBL" id="RPD59318.1"/>
    </source>
</evidence>
<feature type="region of interest" description="Disordered" evidence="1">
    <location>
        <begin position="125"/>
        <end position="157"/>
    </location>
</feature>
<dbReference type="AlphaFoldDB" id="A0A5C2S7M8"/>
<protein>
    <submittedName>
        <fullName evidence="2">Uncharacterized protein</fullName>
    </submittedName>
</protein>
<organism evidence="2 3">
    <name type="scientific">Lentinus tigrinus ALCF2SS1-6</name>
    <dbReference type="NCBI Taxonomy" id="1328759"/>
    <lineage>
        <taxon>Eukaryota</taxon>
        <taxon>Fungi</taxon>
        <taxon>Dikarya</taxon>
        <taxon>Basidiomycota</taxon>
        <taxon>Agaricomycotina</taxon>
        <taxon>Agaricomycetes</taxon>
        <taxon>Polyporales</taxon>
        <taxon>Polyporaceae</taxon>
        <taxon>Lentinus</taxon>
    </lineage>
</organism>
<dbReference type="Proteomes" id="UP000313359">
    <property type="component" value="Unassembled WGS sequence"/>
</dbReference>
<accession>A0A5C2S7M8</accession>
<evidence type="ECO:0000256" key="1">
    <source>
        <dbReference type="SAM" id="MobiDB-lite"/>
    </source>
</evidence>
<name>A0A5C2S7M8_9APHY</name>
<evidence type="ECO:0000313" key="3">
    <source>
        <dbReference type="Proteomes" id="UP000313359"/>
    </source>
</evidence>
<sequence length="157" mass="17165">MIGSQIPSGSADPSIAANGQKPSVSKSRPCMLSRDRLAALICIARWSRRINSAHLPWHVSRSIPGAGGRSQHVADAPARETAISRSPEETFVRHRCHPSLPAHSTCVRTGRRDIGEILTTFPITSKHENHGARLDQRTTDSHHEVRRATPKCASENS</sequence>
<feature type="region of interest" description="Disordered" evidence="1">
    <location>
        <begin position="1"/>
        <end position="27"/>
    </location>
</feature>
<gene>
    <name evidence="2" type="ORF">L227DRAFT_168770</name>
</gene>
<reference evidence="2" key="1">
    <citation type="journal article" date="2018" name="Genome Biol. Evol.">
        <title>Genomics and development of Lentinus tigrinus, a white-rot wood-decaying mushroom with dimorphic fruiting bodies.</title>
        <authorList>
            <person name="Wu B."/>
            <person name="Xu Z."/>
            <person name="Knudson A."/>
            <person name="Carlson A."/>
            <person name="Chen N."/>
            <person name="Kovaka S."/>
            <person name="LaButti K."/>
            <person name="Lipzen A."/>
            <person name="Pennachio C."/>
            <person name="Riley R."/>
            <person name="Schakwitz W."/>
            <person name="Umezawa K."/>
            <person name="Ohm R.A."/>
            <person name="Grigoriev I.V."/>
            <person name="Nagy L.G."/>
            <person name="Gibbons J."/>
            <person name="Hibbett D."/>
        </authorList>
    </citation>
    <scope>NUCLEOTIDE SEQUENCE [LARGE SCALE GENOMIC DNA]</scope>
    <source>
        <strain evidence="2">ALCF2SS1-6</strain>
    </source>
</reference>